<dbReference type="PANTHER" id="PTHR43567:SF1">
    <property type="entry name" value="FLAVOREDOXIN"/>
    <property type="match status" value="1"/>
</dbReference>
<dbReference type="AlphaFoldDB" id="A0A841GN76"/>
<evidence type="ECO:0000259" key="4">
    <source>
        <dbReference type="SMART" id="SM00903"/>
    </source>
</evidence>
<keyword evidence="6" id="KW-1185">Reference proteome</keyword>
<dbReference type="Gene3D" id="2.30.110.10">
    <property type="entry name" value="Electron Transport, Fmn-binding Protein, Chain A"/>
    <property type="match status" value="1"/>
</dbReference>
<gene>
    <name evidence="5" type="ORF">HNR75_002142</name>
</gene>
<dbReference type="RefSeq" id="WP_188026938.1">
    <property type="nucleotide sequence ID" value="NZ_JACHGR010000007.1"/>
</dbReference>
<comment type="caution">
    <text evidence="5">The sequence shown here is derived from an EMBL/GenBank/DDBJ whole genome shotgun (WGS) entry which is preliminary data.</text>
</comment>
<sequence>MRKTVELEKAYRLMNHGPTVLISSSYQGKANVMAAAWTMPLDFSPPKVAIVIDKNSFSRSLIEKSGEFVICIPTVQQEELTTAVGSCSGKSMDKFSEYKITTEKASLVAAPLISGCVAWLECKLIPEPHIQNTYDLLLGEVVAAWADDTVFSHGRWHFTNDTQRTIHHVAGGHYLHIGDAVTPDTLAD</sequence>
<dbReference type="SMART" id="SM00903">
    <property type="entry name" value="Flavin_Reduct"/>
    <property type="match status" value="1"/>
</dbReference>
<evidence type="ECO:0000313" key="5">
    <source>
        <dbReference type="EMBL" id="MBB6056210.1"/>
    </source>
</evidence>
<proteinExistence type="inferred from homology"/>
<dbReference type="Pfam" id="PF01613">
    <property type="entry name" value="Flavin_Reduct"/>
    <property type="match status" value="1"/>
</dbReference>
<name>A0A841GN76_9GAMM</name>
<comment type="similarity">
    <text evidence="3">Belongs to the flavoredoxin family.</text>
</comment>
<dbReference type="GO" id="GO:0016646">
    <property type="term" value="F:oxidoreductase activity, acting on the CH-NH group of donors, NAD or NADP as acceptor"/>
    <property type="evidence" value="ECO:0007669"/>
    <property type="project" value="UniProtKB-ARBA"/>
</dbReference>
<protein>
    <submittedName>
        <fullName evidence="5">Flavin reductase (DIM6/NTAB) family NADH-FMN oxidoreductase RutF</fullName>
    </submittedName>
</protein>
<accession>A0A841GN76</accession>
<dbReference type="InterPro" id="IPR052174">
    <property type="entry name" value="Flavoredoxin"/>
</dbReference>
<dbReference type="GO" id="GO:0010181">
    <property type="term" value="F:FMN binding"/>
    <property type="evidence" value="ECO:0007669"/>
    <property type="project" value="InterPro"/>
</dbReference>
<dbReference type="EMBL" id="JACHGR010000007">
    <property type="protein sequence ID" value="MBB6056210.1"/>
    <property type="molecule type" value="Genomic_DNA"/>
</dbReference>
<evidence type="ECO:0000256" key="2">
    <source>
        <dbReference type="ARBA" id="ARBA00022630"/>
    </source>
</evidence>
<dbReference type="InterPro" id="IPR002563">
    <property type="entry name" value="Flavin_Rdtase-like_dom"/>
</dbReference>
<dbReference type="Proteomes" id="UP000585721">
    <property type="component" value="Unassembled WGS sequence"/>
</dbReference>
<dbReference type="PANTHER" id="PTHR43567">
    <property type="entry name" value="FLAVOREDOXIN-RELATED-RELATED"/>
    <property type="match status" value="1"/>
</dbReference>
<evidence type="ECO:0000256" key="1">
    <source>
        <dbReference type="ARBA" id="ARBA00001917"/>
    </source>
</evidence>
<comment type="cofactor">
    <cofactor evidence="1">
        <name>FMN</name>
        <dbReference type="ChEBI" id="CHEBI:58210"/>
    </cofactor>
</comment>
<evidence type="ECO:0000256" key="3">
    <source>
        <dbReference type="ARBA" id="ARBA00038054"/>
    </source>
</evidence>
<reference evidence="5 6" key="1">
    <citation type="submission" date="2020-08" db="EMBL/GenBank/DDBJ databases">
        <title>Genomic Encyclopedia of Type Strains, Phase IV (KMG-IV): sequencing the most valuable type-strain genomes for metagenomic binning, comparative biology and taxonomic classification.</title>
        <authorList>
            <person name="Goeker M."/>
        </authorList>
    </citation>
    <scope>NUCLEOTIDE SEQUENCE [LARGE SCALE GENOMIC DNA]</scope>
    <source>
        <strain evidence="5 6">DSM 22975</strain>
    </source>
</reference>
<dbReference type="InterPro" id="IPR012349">
    <property type="entry name" value="Split_barrel_FMN-bd"/>
</dbReference>
<dbReference type="SUPFAM" id="SSF50475">
    <property type="entry name" value="FMN-binding split barrel"/>
    <property type="match status" value="1"/>
</dbReference>
<keyword evidence="2" id="KW-0285">Flavoprotein</keyword>
<evidence type="ECO:0000313" key="6">
    <source>
        <dbReference type="Proteomes" id="UP000585721"/>
    </source>
</evidence>
<feature type="domain" description="Flavin reductase like" evidence="4">
    <location>
        <begin position="12"/>
        <end position="158"/>
    </location>
</feature>
<organism evidence="5 6">
    <name type="scientific">Tolumonas osonensis</name>
    <dbReference type="NCBI Taxonomy" id="675874"/>
    <lineage>
        <taxon>Bacteria</taxon>
        <taxon>Pseudomonadati</taxon>
        <taxon>Pseudomonadota</taxon>
        <taxon>Gammaproteobacteria</taxon>
        <taxon>Aeromonadales</taxon>
        <taxon>Aeromonadaceae</taxon>
        <taxon>Tolumonas</taxon>
    </lineage>
</organism>